<dbReference type="EMBL" id="CDMY01000366">
    <property type="protein sequence ID" value="CEM06517.1"/>
    <property type="molecule type" value="Genomic_DNA"/>
</dbReference>
<feature type="region of interest" description="Disordered" evidence="1">
    <location>
        <begin position="317"/>
        <end position="422"/>
    </location>
</feature>
<evidence type="ECO:0000313" key="3">
    <source>
        <dbReference type="Proteomes" id="UP000041254"/>
    </source>
</evidence>
<feature type="compositionally biased region" description="Low complexity" evidence="1">
    <location>
        <begin position="317"/>
        <end position="352"/>
    </location>
</feature>
<gene>
    <name evidence="2" type="ORF">Vbra_5696</name>
</gene>
<feature type="compositionally biased region" description="Low complexity" evidence="1">
    <location>
        <begin position="387"/>
        <end position="396"/>
    </location>
</feature>
<dbReference type="VEuPathDB" id="CryptoDB:Vbra_5696"/>
<feature type="compositionally biased region" description="Pro residues" evidence="1">
    <location>
        <begin position="362"/>
        <end position="371"/>
    </location>
</feature>
<dbReference type="AlphaFoldDB" id="A0A0G4F3M5"/>
<reference evidence="2 3" key="1">
    <citation type="submission" date="2014-11" db="EMBL/GenBank/DDBJ databases">
        <authorList>
            <person name="Zhu J."/>
            <person name="Qi W."/>
            <person name="Song R."/>
        </authorList>
    </citation>
    <scope>NUCLEOTIDE SEQUENCE [LARGE SCALE GENOMIC DNA]</scope>
</reference>
<dbReference type="Proteomes" id="UP000041254">
    <property type="component" value="Unassembled WGS sequence"/>
</dbReference>
<proteinExistence type="predicted"/>
<organism evidence="2 3">
    <name type="scientific">Vitrella brassicaformis (strain CCMP3155)</name>
    <dbReference type="NCBI Taxonomy" id="1169540"/>
    <lineage>
        <taxon>Eukaryota</taxon>
        <taxon>Sar</taxon>
        <taxon>Alveolata</taxon>
        <taxon>Colpodellida</taxon>
        <taxon>Vitrellaceae</taxon>
        <taxon>Vitrella</taxon>
    </lineage>
</organism>
<keyword evidence="3" id="KW-1185">Reference proteome</keyword>
<evidence type="ECO:0000256" key="1">
    <source>
        <dbReference type="SAM" id="MobiDB-lite"/>
    </source>
</evidence>
<dbReference type="InParanoid" id="A0A0G4F3M5"/>
<accession>A0A0G4F3M5</accession>
<name>A0A0G4F3M5_VITBC</name>
<protein>
    <submittedName>
        <fullName evidence="2">Uncharacterized protein</fullName>
    </submittedName>
</protein>
<evidence type="ECO:0000313" key="2">
    <source>
        <dbReference type="EMBL" id="CEM06517.1"/>
    </source>
</evidence>
<sequence>MCHCDAACAANTILLNSPGTVRRYLQDKYPSGLSLPDALGRDSNSDACLPLCRSTSARRGASARYPWASPRASRWRRLPSRYQNLYRRLDTVLDEWAAGGYVVCVDGQRVEMVVDGEAMVVFEAGPALQHSLSCRTDLLLSLATAAGIHLNGKEDEVLYGKERLLAWRHTLPQLQDAAVRLDDSAAPGVSPSLMAIGTYVVGVMMDVSTKALQPLPEQRCSLSELLLPLEKALLHINHHDIDKMFAVTPAAEDTGSGVPFQKIVTAASPSGSQDGQSAKEKDDWAKMLDPRPAETSGAATFEKIITVGVPTSAAAAAAASPSSSEDASRVSSSRVDVGRPSAAPGAPSAPSSVLSLSQHPHPSVPTRPPPLHAGQPSGGSSAMRVLGGPAPAMPLGGANGSTEGTVERGGAGRDRPSHESCSGGCGQYFCGRRIGSSYRVGSSWLADGRAAALPAPWADAIVS</sequence>